<dbReference type="EMBL" id="CP017141">
    <property type="protein sequence ID" value="AOM76928.1"/>
    <property type="molecule type" value="Genomic_DNA"/>
</dbReference>
<feature type="transmembrane region" description="Helical" evidence="8">
    <location>
        <begin position="136"/>
        <end position="153"/>
    </location>
</feature>
<evidence type="ECO:0000256" key="7">
    <source>
        <dbReference type="PIRSR" id="PIRSR600715-1"/>
    </source>
</evidence>
<evidence type="ECO:0000313" key="10">
    <source>
        <dbReference type="Proteomes" id="UP000094313"/>
    </source>
</evidence>
<evidence type="ECO:0000256" key="5">
    <source>
        <dbReference type="ARBA" id="ARBA00022989"/>
    </source>
</evidence>
<dbReference type="GO" id="GO:0071555">
    <property type="term" value="P:cell wall organization"/>
    <property type="evidence" value="ECO:0007669"/>
    <property type="project" value="TreeGrafter"/>
</dbReference>
<comment type="cofactor">
    <cofactor evidence="7">
        <name>Mg(2+)</name>
        <dbReference type="ChEBI" id="CHEBI:18420"/>
    </cofactor>
</comment>
<evidence type="ECO:0000256" key="2">
    <source>
        <dbReference type="ARBA" id="ARBA00022475"/>
    </source>
</evidence>
<keyword evidence="5 8" id="KW-1133">Transmembrane helix</keyword>
<evidence type="ECO:0000313" key="9">
    <source>
        <dbReference type="EMBL" id="AOM76928.1"/>
    </source>
</evidence>
<evidence type="ECO:0000256" key="8">
    <source>
        <dbReference type="SAM" id="Phobius"/>
    </source>
</evidence>
<dbReference type="GO" id="GO:0044038">
    <property type="term" value="P:cell wall macromolecule biosynthetic process"/>
    <property type="evidence" value="ECO:0007669"/>
    <property type="project" value="TreeGrafter"/>
</dbReference>
<keyword evidence="3 9" id="KW-0808">Transferase</keyword>
<feature type="transmembrane region" description="Helical" evidence="8">
    <location>
        <begin position="62"/>
        <end position="78"/>
    </location>
</feature>
<dbReference type="PANTHER" id="PTHR22926">
    <property type="entry name" value="PHOSPHO-N-ACETYLMURAMOYL-PENTAPEPTIDE-TRANSFERASE"/>
    <property type="match status" value="1"/>
</dbReference>
<dbReference type="InterPro" id="IPR000715">
    <property type="entry name" value="Glycosyl_transferase_4"/>
</dbReference>
<feature type="transmembrane region" description="Helical" evidence="8">
    <location>
        <begin position="188"/>
        <end position="209"/>
    </location>
</feature>
<feature type="transmembrane region" description="Helical" evidence="8">
    <location>
        <begin position="112"/>
        <end position="129"/>
    </location>
</feature>
<accession>A0A1D7QDZ5</accession>
<feature type="transmembrane region" description="Helical" evidence="8">
    <location>
        <begin position="165"/>
        <end position="181"/>
    </location>
</feature>
<keyword evidence="6 8" id="KW-0472">Membrane</keyword>
<evidence type="ECO:0000256" key="6">
    <source>
        <dbReference type="ARBA" id="ARBA00023136"/>
    </source>
</evidence>
<feature type="transmembrane region" description="Helical" evidence="8">
    <location>
        <begin position="39"/>
        <end position="56"/>
    </location>
</feature>
<evidence type="ECO:0000256" key="3">
    <source>
        <dbReference type="ARBA" id="ARBA00022679"/>
    </source>
</evidence>
<keyword evidence="10" id="KW-1185">Reference proteome</keyword>
<feature type="transmembrane region" description="Helical" evidence="8">
    <location>
        <begin position="259"/>
        <end position="281"/>
    </location>
</feature>
<feature type="transmembrane region" description="Helical" evidence="8">
    <location>
        <begin position="6"/>
        <end position="27"/>
    </location>
</feature>
<dbReference type="GO" id="GO:0005886">
    <property type="term" value="C:plasma membrane"/>
    <property type="evidence" value="ECO:0007669"/>
    <property type="project" value="UniProtKB-SubCell"/>
</dbReference>
<dbReference type="RefSeq" id="WP_069378621.1">
    <property type="nucleotide sequence ID" value="NZ_CP017141.1"/>
</dbReference>
<name>A0A1D7QDZ5_9SPHI</name>
<keyword evidence="2" id="KW-1003">Cell membrane</keyword>
<feature type="transmembrane region" description="Helical" evidence="8">
    <location>
        <begin position="215"/>
        <end position="238"/>
    </location>
</feature>
<evidence type="ECO:0000256" key="1">
    <source>
        <dbReference type="ARBA" id="ARBA00004651"/>
    </source>
</evidence>
<keyword evidence="4 8" id="KW-0812">Transmembrane</keyword>
<sequence length="313" mass="35804">MIYLILTIVYFAVMLLYFRIADRYNIIDRPNERSSHTEVTIRGGGIIFLFAALTVLMLHPEFWMPVLGLFIIGTISFIDDRITLSGKVRIIFHLAAVTLMFLFLGTFPAFPWWISIALYILVIGIINAYNFMDGINGITGLYSLVVLGGLQYVNYHITEFIEPDMIWFPILACIVFLFFNFRKRARCFAGDVGSVTIAFWIIFLLLKLMTVSGNYAYILFLGVYGVDAVLTIIHRLGLKQNIFDAHRLHFYQILANEQKWSHLLVSTLYALVQLGIIVAVVFLPLSFVSVFFITICPLVAIYVLIKPRIMTQK</sequence>
<dbReference type="GO" id="GO:0009103">
    <property type="term" value="P:lipopolysaccharide biosynthetic process"/>
    <property type="evidence" value="ECO:0007669"/>
    <property type="project" value="TreeGrafter"/>
</dbReference>
<feature type="transmembrane region" description="Helical" evidence="8">
    <location>
        <begin position="90"/>
        <end position="106"/>
    </location>
</feature>
<keyword evidence="7" id="KW-0479">Metal-binding</keyword>
<dbReference type="AlphaFoldDB" id="A0A1D7QDZ5"/>
<gene>
    <name evidence="9" type="ORF">BFS30_06940</name>
</gene>
<reference evidence="9 10" key="1">
    <citation type="submission" date="2016-08" db="EMBL/GenBank/DDBJ databases">
        <authorList>
            <person name="Seilhamer J.J."/>
        </authorList>
    </citation>
    <scope>NUCLEOTIDE SEQUENCE [LARGE SCALE GENOMIC DNA]</scope>
    <source>
        <strain evidence="9 10">DX4</strain>
    </source>
</reference>
<evidence type="ECO:0000256" key="4">
    <source>
        <dbReference type="ARBA" id="ARBA00022692"/>
    </source>
</evidence>
<dbReference type="Pfam" id="PF00953">
    <property type="entry name" value="Glycos_transf_4"/>
    <property type="match status" value="1"/>
</dbReference>
<dbReference type="GO" id="GO:0016780">
    <property type="term" value="F:phosphotransferase activity, for other substituted phosphate groups"/>
    <property type="evidence" value="ECO:0007669"/>
    <property type="project" value="InterPro"/>
</dbReference>
<feature type="transmembrane region" description="Helical" evidence="8">
    <location>
        <begin position="287"/>
        <end position="305"/>
    </location>
</feature>
<comment type="subcellular location">
    <subcellularLocation>
        <location evidence="1">Cell membrane</location>
        <topology evidence="1">Multi-pass membrane protein</topology>
    </subcellularLocation>
</comment>
<keyword evidence="7" id="KW-0460">Magnesium</keyword>
<organism evidence="9 10">
    <name type="scientific">Pedobacter steynii</name>
    <dbReference type="NCBI Taxonomy" id="430522"/>
    <lineage>
        <taxon>Bacteria</taxon>
        <taxon>Pseudomonadati</taxon>
        <taxon>Bacteroidota</taxon>
        <taxon>Sphingobacteriia</taxon>
        <taxon>Sphingobacteriales</taxon>
        <taxon>Sphingobacteriaceae</taxon>
        <taxon>Pedobacter</taxon>
    </lineage>
</organism>
<dbReference type="Proteomes" id="UP000094313">
    <property type="component" value="Chromosome"/>
</dbReference>
<dbReference type="GO" id="GO:0046872">
    <property type="term" value="F:metal ion binding"/>
    <property type="evidence" value="ECO:0007669"/>
    <property type="project" value="UniProtKB-KW"/>
</dbReference>
<feature type="binding site" evidence="7">
    <location>
        <position position="191"/>
    </location>
    <ligand>
        <name>Mg(2+)</name>
        <dbReference type="ChEBI" id="CHEBI:18420"/>
    </ligand>
</feature>
<dbReference type="PANTHER" id="PTHR22926:SF3">
    <property type="entry name" value="UNDECAPRENYL-PHOSPHATE ALPHA-N-ACETYLGLUCOSAMINYL 1-PHOSPHATE TRANSFERASE"/>
    <property type="match status" value="1"/>
</dbReference>
<proteinExistence type="predicted"/>
<dbReference type="CDD" id="cd06854">
    <property type="entry name" value="GT_WbpL_WbcO_like"/>
    <property type="match status" value="1"/>
</dbReference>
<feature type="binding site" evidence="7">
    <location>
        <position position="130"/>
    </location>
    <ligand>
        <name>Mg(2+)</name>
        <dbReference type="ChEBI" id="CHEBI:18420"/>
    </ligand>
</feature>
<dbReference type="OrthoDB" id="9783652at2"/>
<dbReference type="KEGG" id="psty:BFS30_06940"/>
<protein>
    <submittedName>
        <fullName evidence="9">UDP-GlcNAc--UDP-phosphate GlcNAc-1-phosphate transferase</fullName>
    </submittedName>
</protein>